<accession>A0A2S5G946</accession>
<protein>
    <submittedName>
        <fullName evidence="1">Uncharacterized protein</fullName>
    </submittedName>
</protein>
<organism evidence="1 2">
    <name type="scientific">Jeotgalibacillus proteolyticus</name>
    <dbReference type="NCBI Taxonomy" id="2082395"/>
    <lineage>
        <taxon>Bacteria</taxon>
        <taxon>Bacillati</taxon>
        <taxon>Bacillota</taxon>
        <taxon>Bacilli</taxon>
        <taxon>Bacillales</taxon>
        <taxon>Caryophanaceae</taxon>
        <taxon>Jeotgalibacillus</taxon>
    </lineage>
</organism>
<comment type="caution">
    <text evidence="1">The sequence shown here is derived from an EMBL/GenBank/DDBJ whole genome shotgun (WGS) entry which is preliminary data.</text>
</comment>
<name>A0A2S5G946_9BACL</name>
<dbReference type="EMBL" id="PREZ01000005">
    <property type="protein sequence ID" value="PPA69516.1"/>
    <property type="molecule type" value="Genomic_DNA"/>
</dbReference>
<evidence type="ECO:0000313" key="2">
    <source>
        <dbReference type="Proteomes" id="UP000239047"/>
    </source>
</evidence>
<dbReference type="AlphaFoldDB" id="A0A2S5G946"/>
<keyword evidence="2" id="KW-1185">Reference proteome</keyword>
<dbReference type="RefSeq" id="WP_104058509.1">
    <property type="nucleotide sequence ID" value="NZ_PREZ01000005.1"/>
</dbReference>
<evidence type="ECO:0000313" key="1">
    <source>
        <dbReference type="EMBL" id="PPA69516.1"/>
    </source>
</evidence>
<dbReference type="Proteomes" id="UP000239047">
    <property type="component" value="Unassembled WGS sequence"/>
</dbReference>
<reference evidence="1 2" key="1">
    <citation type="submission" date="2018-02" db="EMBL/GenBank/DDBJ databases">
        <title>Jeotgalibacillus proteolyticum sp. nov. a protease producing bacterium isolated from ocean sediments of Laizhou Bay.</title>
        <authorList>
            <person name="Li Y."/>
        </authorList>
    </citation>
    <scope>NUCLEOTIDE SEQUENCE [LARGE SCALE GENOMIC DNA]</scope>
    <source>
        <strain evidence="1 2">22-7</strain>
    </source>
</reference>
<gene>
    <name evidence="1" type="ORF">C4B60_13260</name>
</gene>
<sequence length="79" mass="9057">MEKSVTFSFNSERFVGTEASESFTFKELGIDENLEGEALKRETSLLFLLVWLLKGKTVFEIRSFLLRSSARMRVDSSIT</sequence>
<proteinExistence type="predicted"/>
<dbReference type="OrthoDB" id="2440535at2"/>